<evidence type="ECO:0000256" key="3">
    <source>
        <dbReference type="ARBA" id="ARBA00022448"/>
    </source>
</evidence>
<keyword evidence="4 8" id="KW-0812">Transmembrane</keyword>
<evidence type="ECO:0000256" key="4">
    <source>
        <dbReference type="ARBA" id="ARBA00022692"/>
    </source>
</evidence>
<feature type="transmembrane region" description="Helical" evidence="8">
    <location>
        <begin position="177"/>
        <end position="200"/>
    </location>
</feature>
<name>A0A7I8VZL9_9ANNE</name>
<keyword evidence="3" id="KW-0813">Transport</keyword>
<feature type="transmembrane region" description="Helical" evidence="8">
    <location>
        <begin position="384"/>
        <end position="407"/>
    </location>
</feature>
<dbReference type="Proteomes" id="UP000549394">
    <property type="component" value="Unassembled WGS sequence"/>
</dbReference>
<feature type="transmembrane region" description="Helical" evidence="8">
    <location>
        <begin position="116"/>
        <end position="138"/>
    </location>
</feature>
<dbReference type="SUPFAM" id="SSF103473">
    <property type="entry name" value="MFS general substrate transporter"/>
    <property type="match status" value="1"/>
</dbReference>
<comment type="caution">
    <text evidence="10">The sequence shown here is derived from an EMBL/GenBank/DDBJ whole genome shotgun (WGS) entry which is preliminary data.</text>
</comment>
<evidence type="ECO:0000256" key="8">
    <source>
        <dbReference type="SAM" id="Phobius"/>
    </source>
</evidence>
<gene>
    <name evidence="10" type="ORF">DGYR_LOCUS9224</name>
</gene>
<evidence type="ECO:0000256" key="2">
    <source>
        <dbReference type="ARBA" id="ARBA00006829"/>
    </source>
</evidence>
<keyword evidence="6 8" id="KW-1133">Transmembrane helix</keyword>
<keyword evidence="11" id="KW-1185">Reference proteome</keyword>
<dbReference type="InterPro" id="IPR050930">
    <property type="entry name" value="MFS_Vesicular_Transporter"/>
</dbReference>
<evidence type="ECO:0000313" key="10">
    <source>
        <dbReference type="EMBL" id="CAD5121240.1"/>
    </source>
</evidence>
<feature type="transmembrane region" description="Helical" evidence="8">
    <location>
        <begin position="413"/>
        <end position="432"/>
    </location>
</feature>
<organism evidence="10 11">
    <name type="scientific">Dimorphilus gyrociliatus</name>
    <dbReference type="NCBI Taxonomy" id="2664684"/>
    <lineage>
        <taxon>Eukaryota</taxon>
        <taxon>Metazoa</taxon>
        <taxon>Spiralia</taxon>
        <taxon>Lophotrochozoa</taxon>
        <taxon>Annelida</taxon>
        <taxon>Polychaeta</taxon>
        <taxon>Polychaeta incertae sedis</taxon>
        <taxon>Dinophilidae</taxon>
        <taxon>Dimorphilus</taxon>
    </lineage>
</organism>
<evidence type="ECO:0000256" key="1">
    <source>
        <dbReference type="ARBA" id="ARBA00004141"/>
    </source>
</evidence>
<dbReference type="OrthoDB" id="5086884at2759"/>
<evidence type="ECO:0000259" key="9">
    <source>
        <dbReference type="PROSITE" id="PS50850"/>
    </source>
</evidence>
<dbReference type="EMBL" id="CAJFCJ010000014">
    <property type="protein sequence ID" value="CAD5121240.1"/>
    <property type="molecule type" value="Genomic_DNA"/>
</dbReference>
<feature type="transmembrane region" description="Helical" evidence="8">
    <location>
        <begin position="244"/>
        <end position="270"/>
    </location>
</feature>
<feature type="transmembrane region" description="Helical" evidence="8">
    <location>
        <begin position="206"/>
        <end position="223"/>
    </location>
</feature>
<dbReference type="PROSITE" id="PS50850">
    <property type="entry name" value="MFS"/>
    <property type="match status" value="1"/>
</dbReference>
<comment type="similarity">
    <text evidence="2">Belongs to the major facilitator superfamily. Vesicular transporter family.</text>
</comment>
<reference evidence="10 11" key="1">
    <citation type="submission" date="2020-08" db="EMBL/GenBank/DDBJ databases">
        <authorList>
            <person name="Hejnol A."/>
        </authorList>
    </citation>
    <scope>NUCLEOTIDE SEQUENCE [LARGE SCALE GENOMIC DNA]</scope>
</reference>
<dbReference type="InterPro" id="IPR001958">
    <property type="entry name" value="Tet-R_TetA/multi-R_MdtG-like"/>
</dbReference>
<dbReference type="PANTHER" id="PTHR23506">
    <property type="entry name" value="GH10249P"/>
    <property type="match status" value="1"/>
</dbReference>
<evidence type="ECO:0000256" key="7">
    <source>
        <dbReference type="ARBA" id="ARBA00023136"/>
    </source>
</evidence>
<dbReference type="PRINTS" id="PR01035">
    <property type="entry name" value="TCRTETA"/>
</dbReference>
<dbReference type="InterPro" id="IPR011701">
    <property type="entry name" value="MFS"/>
</dbReference>
<protein>
    <submittedName>
        <fullName evidence="10">DgyrCDS9773</fullName>
    </submittedName>
</protein>
<proteinExistence type="inferred from homology"/>
<sequence length="450" mass="49712">MNKGEEINERKPLLGEKTQKKRSWRTSKFLVIIVVFIAMMIELIMLTTLEPLLPDLLYRIHHNDTSMLVVDGSVNYTFLATTVEGGIIIGAKPGVEMIINFFVGPFVDRVGHKWPMVFGCFGNVAATLGFAFAGKFIYLLIARIVQAIGSSMSVISAFALLSHSFEEGPERDRMNSIAMLGLSVGMFIGFPFGSTVYYFLGRIVPFAIIASFMLIDGALRLLVKAPSHSSASESRTEKTEKKGLKHYLLVCLDPYLFLILLCNILINVGLGVIVGTEPAWLKETIRLKQWVVGMVLVGGSLLQITAQLIATYLMIYIHKSTILFFGMIIMGLGTGFYPFCHLLWHVILTEMLMRVGFGLTLCVISPLLANVADNRHQSAYGSVFGLYGASYNLGLAVGPITGGILLHVIGFSWLYWSTAICIAAASFLSLPLRNLIKFEKVRGKELFKSE</sequence>
<dbReference type="AlphaFoldDB" id="A0A7I8VZL9"/>
<evidence type="ECO:0000256" key="6">
    <source>
        <dbReference type="ARBA" id="ARBA00022989"/>
    </source>
</evidence>
<feature type="transmembrane region" description="Helical" evidence="8">
    <location>
        <begin position="144"/>
        <end position="165"/>
    </location>
</feature>
<feature type="transmembrane region" description="Helical" evidence="8">
    <location>
        <begin position="290"/>
        <end position="315"/>
    </location>
</feature>
<accession>A0A7I8VZL9</accession>
<dbReference type="Pfam" id="PF07690">
    <property type="entry name" value="MFS_1"/>
    <property type="match status" value="1"/>
</dbReference>
<dbReference type="InterPro" id="IPR036259">
    <property type="entry name" value="MFS_trans_sf"/>
</dbReference>
<dbReference type="Gene3D" id="1.20.1250.20">
    <property type="entry name" value="MFS general substrate transporter like domains"/>
    <property type="match status" value="1"/>
</dbReference>
<feature type="transmembrane region" description="Helical" evidence="8">
    <location>
        <begin position="29"/>
        <end position="49"/>
    </location>
</feature>
<feature type="domain" description="Major facilitator superfamily (MFS) profile" evidence="9">
    <location>
        <begin position="31"/>
        <end position="437"/>
    </location>
</feature>
<dbReference type="GO" id="GO:0022857">
    <property type="term" value="F:transmembrane transporter activity"/>
    <property type="evidence" value="ECO:0007669"/>
    <property type="project" value="InterPro"/>
</dbReference>
<dbReference type="PANTHER" id="PTHR23506:SF23">
    <property type="entry name" value="GH10249P"/>
    <property type="match status" value="1"/>
</dbReference>
<evidence type="ECO:0000256" key="5">
    <source>
        <dbReference type="ARBA" id="ARBA00022775"/>
    </source>
</evidence>
<keyword evidence="5" id="KW-0532">Neurotransmitter transport</keyword>
<keyword evidence="7 8" id="KW-0472">Membrane</keyword>
<dbReference type="GO" id="GO:0016020">
    <property type="term" value="C:membrane"/>
    <property type="evidence" value="ECO:0007669"/>
    <property type="project" value="UniProtKB-SubCell"/>
</dbReference>
<comment type="subcellular location">
    <subcellularLocation>
        <location evidence="1">Membrane</location>
        <topology evidence="1">Multi-pass membrane protein</topology>
    </subcellularLocation>
</comment>
<dbReference type="InterPro" id="IPR020846">
    <property type="entry name" value="MFS_dom"/>
</dbReference>
<feature type="transmembrane region" description="Helical" evidence="8">
    <location>
        <begin position="322"/>
        <end position="345"/>
    </location>
</feature>
<evidence type="ECO:0000313" key="11">
    <source>
        <dbReference type="Proteomes" id="UP000549394"/>
    </source>
</evidence>